<protein>
    <submittedName>
        <fullName evidence="1">Uncharacterized protein</fullName>
    </submittedName>
</protein>
<dbReference type="Proteomes" id="UP000298652">
    <property type="component" value="Chromosome 5"/>
</dbReference>
<gene>
    <name evidence="1" type="ORF">SEVIR_5G047825v2</name>
</gene>
<proteinExistence type="predicted"/>
<reference evidence="1" key="1">
    <citation type="submission" date="2019-03" db="EMBL/GenBank/DDBJ databases">
        <title>WGS assembly of Setaria viridis.</title>
        <authorList>
            <person name="Huang P."/>
            <person name="Jenkins J."/>
            <person name="Grimwood J."/>
            <person name="Barry K."/>
            <person name="Healey A."/>
            <person name="Mamidi S."/>
            <person name="Sreedasyam A."/>
            <person name="Shu S."/>
            <person name="Feldman M."/>
            <person name="Wu J."/>
            <person name="Yu Y."/>
            <person name="Chen C."/>
            <person name="Johnson J."/>
            <person name="Rokhsar D."/>
            <person name="Baxter I."/>
            <person name="Schmutz J."/>
            <person name="Brutnell T."/>
            <person name="Kellogg E."/>
        </authorList>
    </citation>
    <scope>NUCLEOTIDE SEQUENCE [LARGE SCALE GENOMIC DNA]</scope>
</reference>
<keyword evidence="2" id="KW-1185">Reference proteome</keyword>
<evidence type="ECO:0000313" key="2">
    <source>
        <dbReference type="Proteomes" id="UP000298652"/>
    </source>
</evidence>
<organism evidence="1 2">
    <name type="scientific">Setaria viridis</name>
    <name type="common">Green bristlegrass</name>
    <name type="synonym">Setaria italica subsp. viridis</name>
    <dbReference type="NCBI Taxonomy" id="4556"/>
    <lineage>
        <taxon>Eukaryota</taxon>
        <taxon>Viridiplantae</taxon>
        <taxon>Streptophyta</taxon>
        <taxon>Embryophyta</taxon>
        <taxon>Tracheophyta</taxon>
        <taxon>Spermatophyta</taxon>
        <taxon>Magnoliopsida</taxon>
        <taxon>Liliopsida</taxon>
        <taxon>Poales</taxon>
        <taxon>Poaceae</taxon>
        <taxon>PACMAD clade</taxon>
        <taxon>Panicoideae</taxon>
        <taxon>Panicodae</taxon>
        <taxon>Paniceae</taxon>
        <taxon>Cenchrinae</taxon>
        <taxon>Setaria</taxon>
    </lineage>
</organism>
<name>A0A4U6UP97_SETVI</name>
<dbReference type="Gramene" id="TKW12617">
    <property type="protein sequence ID" value="TKW12617"/>
    <property type="gene ID" value="SEVIR_5G047825v2"/>
</dbReference>
<dbReference type="AlphaFoldDB" id="A0A4U6UP97"/>
<evidence type="ECO:0000313" key="1">
    <source>
        <dbReference type="EMBL" id="TKW12617.1"/>
    </source>
</evidence>
<accession>A0A4U6UP97</accession>
<dbReference type="EMBL" id="CM016556">
    <property type="protein sequence ID" value="TKW12617.1"/>
    <property type="molecule type" value="Genomic_DNA"/>
</dbReference>
<sequence>MVNWESQDWMGPLLDCPCGKWRRQVPLETLGGQKSQSLSSRSCSCCCPPDLTLLCHFCARCWSVFLKADNRILSINLKSDKVELICKDDDFRSVVPYMSFYSPVMG</sequence>